<accession>A0A1G7NJR7</accession>
<reference evidence="3" key="1">
    <citation type="submission" date="2016-10" db="EMBL/GenBank/DDBJ databases">
        <authorList>
            <person name="Varghese N."/>
            <person name="Submissions S."/>
        </authorList>
    </citation>
    <scope>NUCLEOTIDE SEQUENCE [LARGE SCALE GENOMIC DNA]</scope>
    <source>
        <strain evidence="3">Gh-67</strain>
    </source>
</reference>
<keyword evidence="3" id="KW-1185">Reference proteome</keyword>
<keyword evidence="1" id="KW-0238">DNA-binding</keyword>
<organism evidence="2 3">
    <name type="scientific">Mucilaginibacter gossypii</name>
    <dbReference type="NCBI Taxonomy" id="551996"/>
    <lineage>
        <taxon>Bacteria</taxon>
        <taxon>Pseudomonadati</taxon>
        <taxon>Bacteroidota</taxon>
        <taxon>Sphingobacteriia</taxon>
        <taxon>Sphingobacteriales</taxon>
        <taxon>Sphingobacteriaceae</taxon>
        <taxon>Mucilaginibacter</taxon>
    </lineage>
</organism>
<protein>
    <submittedName>
        <fullName evidence="2">Uncharacterized protein</fullName>
    </submittedName>
</protein>
<dbReference type="InterPro" id="IPR037923">
    <property type="entry name" value="HTH-like"/>
</dbReference>
<dbReference type="SUPFAM" id="SSF51215">
    <property type="entry name" value="Regulatory protein AraC"/>
    <property type="match status" value="1"/>
</dbReference>
<dbReference type="EMBL" id="FNCG01000001">
    <property type="protein sequence ID" value="SDF74263.1"/>
    <property type="molecule type" value="Genomic_DNA"/>
</dbReference>
<evidence type="ECO:0000313" key="2">
    <source>
        <dbReference type="EMBL" id="SDF74263.1"/>
    </source>
</evidence>
<dbReference type="GO" id="GO:0003677">
    <property type="term" value="F:DNA binding"/>
    <property type="evidence" value="ECO:0007669"/>
    <property type="project" value="UniProtKB-KW"/>
</dbReference>
<dbReference type="Proteomes" id="UP000199705">
    <property type="component" value="Unassembled WGS sequence"/>
</dbReference>
<evidence type="ECO:0000313" key="3">
    <source>
        <dbReference type="Proteomes" id="UP000199705"/>
    </source>
</evidence>
<dbReference type="InterPro" id="IPR014710">
    <property type="entry name" value="RmlC-like_jellyroll"/>
</dbReference>
<evidence type="ECO:0000256" key="1">
    <source>
        <dbReference type="ARBA" id="ARBA00023125"/>
    </source>
</evidence>
<name>A0A1G7NJR7_9SPHI</name>
<gene>
    <name evidence="2" type="ORF">SAMN05192573_101267</name>
</gene>
<proteinExistence type="predicted"/>
<dbReference type="AlphaFoldDB" id="A0A1G7NJR7"/>
<dbReference type="Gene3D" id="2.60.120.10">
    <property type="entry name" value="Jelly Rolls"/>
    <property type="match status" value="1"/>
</dbReference>
<dbReference type="RefSeq" id="WP_091162502.1">
    <property type="nucleotide sequence ID" value="NZ_FNCG01000001.1"/>
</dbReference>
<sequence>MKNIGRYKTSIILQLMILGAGSLFSLSATTQKFLHKGDVVTISSGILHWHGTTFQNSFTQIAINFNIEKGIAIWLHISDNEYNSVK</sequence>
<dbReference type="STRING" id="551996.SAMN05192573_101267"/>